<keyword evidence="3" id="KW-1185">Reference proteome</keyword>
<dbReference type="AlphaFoldDB" id="A0A1Y2GHE8"/>
<evidence type="ECO:0000313" key="3">
    <source>
        <dbReference type="Proteomes" id="UP000193648"/>
    </source>
</evidence>
<keyword evidence="1" id="KW-0812">Transmembrane</keyword>
<feature type="transmembrane region" description="Helical" evidence="1">
    <location>
        <begin position="12"/>
        <end position="34"/>
    </location>
</feature>
<gene>
    <name evidence="2" type="ORF">BCR41DRAFT_358919</name>
</gene>
<keyword evidence="1" id="KW-1133">Transmembrane helix</keyword>
<accession>A0A1Y2GHE8</accession>
<protein>
    <submittedName>
        <fullName evidence="2">Uncharacterized protein</fullName>
    </submittedName>
</protein>
<proteinExistence type="predicted"/>
<evidence type="ECO:0000256" key="1">
    <source>
        <dbReference type="SAM" id="Phobius"/>
    </source>
</evidence>
<name>A0A1Y2GHE8_9FUNG</name>
<organism evidence="2 3">
    <name type="scientific">Lobosporangium transversale</name>
    <dbReference type="NCBI Taxonomy" id="64571"/>
    <lineage>
        <taxon>Eukaryota</taxon>
        <taxon>Fungi</taxon>
        <taxon>Fungi incertae sedis</taxon>
        <taxon>Mucoromycota</taxon>
        <taxon>Mortierellomycotina</taxon>
        <taxon>Mortierellomycetes</taxon>
        <taxon>Mortierellales</taxon>
        <taxon>Mortierellaceae</taxon>
        <taxon>Lobosporangium</taxon>
    </lineage>
</organism>
<dbReference type="RefSeq" id="XP_021878759.1">
    <property type="nucleotide sequence ID" value="XM_022025142.1"/>
</dbReference>
<feature type="transmembrane region" description="Helical" evidence="1">
    <location>
        <begin position="61"/>
        <end position="78"/>
    </location>
</feature>
<sequence>MSSCHDASVSGVHVHVQAFFLFLSPHITIVFLLLRENKAMCCLICSLFSVIKEAGQIKKKFFFVYLTRILLHVVHVHVA</sequence>
<evidence type="ECO:0000313" key="2">
    <source>
        <dbReference type="EMBL" id="ORZ09132.1"/>
    </source>
</evidence>
<keyword evidence="1" id="KW-0472">Membrane</keyword>
<dbReference type="InParanoid" id="A0A1Y2GHE8"/>
<comment type="caution">
    <text evidence="2">The sequence shown here is derived from an EMBL/GenBank/DDBJ whole genome shotgun (WGS) entry which is preliminary data.</text>
</comment>
<reference evidence="2 3" key="1">
    <citation type="submission" date="2016-07" db="EMBL/GenBank/DDBJ databases">
        <title>Pervasive Adenine N6-methylation of Active Genes in Fungi.</title>
        <authorList>
            <consortium name="DOE Joint Genome Institute"/>
            <person name="Mondo S.J."/>
            <person name="Dannebaum R.O."/>
            <person name="Kuo R.C."/>
            <person name="Labutti K."/>
            <person name="Haridas S."/>
            <person name="Kuo A."/>
            <person name="Salamov A."/>
            <person name="Ahrendt S.R."/>
            <person name="Lipzen A."/>
            <person name="Sullivan W."/>
            <person name="Andreopoulos W.B."/>
            <person name="Clum A."/>
            <person name="Lindquist E."/>
            <person name="Daum C."/>
            <person name="Ramamoorthy G.K."/>
            <person name="Gryganskyi A."/>
            <person name="Culley D."/>
            <person name="Magnuson J.K."/>
            <person name="James T.Y."/>
            <person name="O'Malley M.A."/>
            <person name="Stajich J.E."/>
            <person name="Spatafora J.W."/>
            <person name="Visel A."/>
            <person name="Grigoriev I.V."/>
        </authorList>
    </citation>
    <scope>NUCLEOTIDE SEQUENCE [LARGE SCALE GENOMIC DNA]</scope>
    <source>
        <strain evidence="2 3">NRRL 3116</strain>
    </source>
</reference>
<dbReference type="EMBL" id="MCFF01000035">
    <property type="protein sequence ID" value="ORZ09132.1"/>
    <property type="molecule type" value="Genomic_DNA"/>
</dbReference>
<dbReference type="GeneID" id="33566986"/>
<dbReference type="Proteomes" id="UP000193648">
    <property type="component" value="Unassembled WGS sequence"/>
</dbReference>